<evidence type="ECO:0000313" key="2">
    <source>
        <dbReference type="Proteomes" id="UP000325315"/>
    </source>
</evidence>
<name>A0A5B6WUH9_9ROSI</name>
<dbReference type="Proteomes" id="UP000325315">
    <property type="component" value="Unassembled WGS sequence"/>
</dbReference>
<gene>
    <name evidence="1" type="ORF">EPI10_006573</name>
</gene>
<protein>
    <submittedName>
        <fullName evidence="1">Uncharacterized protein</fullName>
    </submittedName>
</protein>
<organism evidence="1 2">
    <name type="scientific">Gossypium australe</name>
    <dbReference type="NCBI Taxonomy" id="47621"/>
    <lineage>
        <taxon>Eukaryota</taxon>
        <taxon>Viridiplantae</taxon>
        <taxon>Streptophyta</taxon>
        <taxon>Embryophyta</taxon>
        <taxon>Tracheophyta</taxon>
        <taxon>Spermatophyta</taxon>
        <taxon>Magnoliopsida</taxon>
        <taxon>eudicotyledons</taxon>
        <taxon>Gunneridae</taxon>
        <taxon>Pentapetalae</taxon>
        <taxon>rosids</taxon>
        <taxon>malvids</taxon>
        <taxon>Malvales</taxon>
        <taxon>Malvaceae</taxon>
        <taxon>Malvoideae</taxon>
        <taxon>Gossypium</taxon>
    </lineage>
</organism>
<dbReference type="AlphaFoldDB" id="A0A5B6WUH9"/>
<keyword evidence="2" id="KW-1185">Reference proteome</keyword>
<sequence length="78" mass="9039">MANTDHKVVSLPKVASSSKDASSTKFVTMSFGNFTPPLPLIFTGENYHIWVVKRRHIFKRMTYRKWSSQTESHHCELI</sequence>
<dbReference type="EMBL" id="SMMG02000002">
    <property type="protein sequence ID" value="KAA3484492.1"/>
    <property type="molecule type" value="Genomic_DNA"/>
</dbReference>
<evidence type="ECO:0000313" key="1">
    <source>
        <dbReference type="EMBL" id="KAA3484492.1"/>
    </source>
</evidence>
<proteinExistence type="predicted"/>
<accession>A0A5B6WUH9</accession>
<comment type="caution">
    <text evidence="1">The sequence shown here is derived from an EMBL/GenBank/DDBJ whole genome shotgun (WGS) entry which is preliminary data.</text>
</comment>
<reference evidence="1" key="1">
    <citation type="submission" date="2019-08" db="EMBL/GenBank/DDBJ databases">
        <authorList>
            <person name="Liu F."/>
        </authorList>
    </citation>
    <scope>NUCLEOTIDE SEQUENCE [LARGE SCALE GENOMIC DNA]</scope>
    <source>
        <strain evidence="1">PA1801</strain>
        <tissue evidence="1">Leaf</tissue>
    </source>
</reference>